<evidence type="ECO:0000313" key="1">
    <source>
        <dbReference type="EMBL" id="SVB51545.1"/>
    </source>
</evidence>
<dbReference type="AlphaFoldDB" id="A0A382EM80"/>
<protein>
    <recommendedName>
        <fullName evidence="2">Radical SAM core domain-containing protein</fullName>
    </recommendedName>
</protein>
<dbReference type="Gene3D" id="3.20.20.70">
    <property type="entry name" value="Aldolase class I"/>
    <property type="match status" value="1"/>
</dbReference>
<dbReference type="InterPro" id="IPR013785">
    <property type="entry name" value="Aldolase_TIM"/>
</dbReference>
<evidence type="ECO:0008006" key="2">
    <source>
        <dbReference type="Google" id="ProtNLM"/>
    </source>
</evidence>
<reference evidence="1" key="1">
    <citation type="submission" date="2018-05" db="EMBL/GenBank/DDBJ databases">
        <authorList>
            <person name="Lanie J.A."/>
            <person name="Ng W.-L."/>
            <person name="Kazmierczak K.M."/>
            <person name="Andrzejewski T.M."/>
            <person name="Davidsen T.M."/>
            <person name="Wayne K.J."/>
            <person name="Tettelin H."/>
            <person name="Glass J.I."/>
            <person name="Rusch D."/>
            <person name="Podicherti R."/>
            <person name="Tsui H.-C.T."/>
            <person name="Winkler M.E."/>
        </authorList>
    </citation>
    <scope>NUCLEOTIDE SEQUENCE</scope>
</reference>
<dbReference type="EMBL" id="UINC01045145">
    <property type="protein sequence ID" value="SVB51545.1"/>
    <property type="molecule type" value="Genomic_DNA"/>
</dbReference>
<name>A0A382EM80_9ZZZZ</name>
<proteinExistence type="predicted"/>
<dbReference type="InterPro" id="IPR058240">
    <property type="entry name" value="rSAM_sf"/>
</dbReference>
<accession>A0A382EM80</accession>
<sequence length="109" mass="12543">MYPLLPIPTELSFEPINLCNAKCYCCPYAWLGEDKEYRGKKMSTKQITLLMNSFADLLKKYNVPPWVAHVQPWRYSDPLVCPDLELILELAAKNKMQVIITTNGVSFTE</sequence>
<organism evidence="1">
    <name type="scientific">marine metagenome</name>
    <dbReference type="NCBI Taxonomy" id="408172"/>
    <lineage>
        <taxon>unclassified sequences</taxon>
        <taxon>metagenomes</taxon>
        <taxon>ecological metagenomes</taxon>
    </lineage>
</organism>
<feature type="non-terminal residue" evidence="1">
    <location>
        <position position="109"/>
    </location>
</feature>
<dbReference type="SUPFAM" id="SSF102114">
    <property type="entry name" value="Radical SAM enzymes"/>
    <property type="match status" value="1"/>
</dbReference>
<gene>
    <name evidence="1" type="ORF">METZ01_LOCUS204399</name>
</gene>